<evidence type="ECO:0000259" key="10">
    <source>
        <dbReference type="Pfam" id="PF02767"/>
    </source>
</evidence>
<dbReference type="InterPro" id="IPR022635">
    <property type="entry name" value="DNA_polIII_beta_C"/>
</dbReference>
<gene>
    <name evidence="12" type="ORF">C7M71_016310</name>
</gene>
<dbReference type="GO" id="GO:0009360">
    <property type="term" value="C:DNA polymerase III complex"/>
    <property type="evidence" value="ECO:0007669"/>
    <property type="project" value="InterPro"/>
</dbReference>
<dbReference type="GO" id="GO:0003887">
    <property type="term" value="F:DNA-directed DNA polymerase activity"/>
    <property type="evidence" value="ECO:0007669"/>
    <property type="project" value="UniProtKB-KW"/>
</dbReference>
<keyword evidence="13" id="KW-1185">Reference proteome</keyword>
<dbReference type="GO" id="GO:0008408">
    <property type="term" value="F:3'-5' exonuclease activity"/>
    <property type="evidence" value="ECO:0007669"/>
    <property type="project" value="InterPro"/>
</dbReference>
<evidence type="ECO:0000256" key="5">
    <source>
        <dbReference type="ARBA" id="ARBA00022695"/>
    </source>
</evidence>
<evidence type="ECO:0000256" key="2">
    <source>
        <dbReference type="ARBA" id="ARBA00010752"/>
    </source>
</evidence>
<evidence type="ECO:0000256" key="1">
    <source>
        <dbReference type="ARBA" id="ARBA00004496"/>
    </source>
</evidence>
<dbReference type="RefSeq" id="WP_111495455.1">
    <property type="nucleotide sequence ID" value="NZ_CP031264.1"/>
</dbReference>
<feature type="domain" description="DNA polymerase III beta sliding clamp N-terminal" evidence="9">
    <location>
        <begin position="1"/>
        <end position="118"/>
    </location>
</feature>
<accession>A0A345SYE6</accession>
<dbReference type="GO" id="GO:0005737">
    <property type="term" value="C:cytoplasm"/>
    <property type="evidence" value="ECO:0007669"/>
    <property type="project" value="UniProtKB-SubCell"/>
</dbReference>
<keyword evidence="7" id="KW-0239">DNA-directed DNA polymerase</keyword>
<evidence type="ECO:0000259" key="9">
    <source>
        <dbReference type="Pfam" id="PF00712"/>
    </source>
</evidence>
<comment type="subcellular location">
    <subcellularLocation>
        <location evidence="1">Cytoplasm</location>
    </subcellularLocation>
</comment>
<proteinExistence type="inferred from homology"/>
<dbReference type="PANTHER" id="PTHR30478">
    <property type="entry name" value="DNA POLYMERASE III SUBUNIT BETA"/>
    <property type="match status" value="1"/>
</dbReference>
<dbReference type="GO" id="GO:0003677">
    <property type="term" value="F:DNA binding"/>
    <property type="evidence" value="ECO:0007669"/>
    <property type="project" value="UniProtKB-KW"/>
</dbReference>
<evidence type="ECO:0000256" key="4">
    <source>
        <dbReference type="ARBA" id="ARBA00022679"/>
    </source>
</evidence>
<feature type="domain" description="DNA polymerase III beta sliding clamp central" evidence="10">
    <location>
        <begin position="127"/>
        <end position="240"/>
    </location>
</feature>
<dbReference type="InterPro" id="IPR022637">
    <property type="entry name" value="DNA_polIII_beta_cen"/>
</dbReference>
<dbReference type="EMBL" id="CP031264">
    <property type="protein sequence ID" value="AXI78751.1"/>
    <property type="molecule type" value="Genomic_DNA"/>
</dbReference>
<reference evidence="13" key="1">
    <citation type="submission" date="2018-07" db="EMBL/GenBank/DDBJ databases">
        <title>Streptacidiphilus bronchialis DSM 106435 chromosome.</title>
        <authorList>
            <person name="Batra D."/>
            <person name="Gulvik C.A."/>
        </authorList>
    </citation>
    <scope>NUCLEOTIDE SEQUENCE [LARGE SCALE GENOMIC DNA]</scope>
    <source>
        <strain evidence="13">DSM 106435</strain>
    </source>
</reference>
<sequence length="375" mass="38760">MRFRIGRGAFAEAVAWAARALPARSPLPVLNGLLLEAADGRLTVSGYDHEVSARVAAEADTAGAGRVLVAGRRLLDVCRVLPEGPVECVREAARLAVACGGTRFGLAALPLDDYPALPPMPEYCGELDGAEFAAAVAQVAVAAGRDDTLPVLTGVRLALDGDTLTLAATNRYHFAVRTLRWRPQTSPGAAEAVVSARRLLDAARALADAGTVRVALGGGALGFEGGGASTTMRLLDGVLPRHAKLFTLDQPAVAVAERRPLIEAVKRMAVVTDRHSPVRLAFTADSVLLEAGAGDDDIASQRLPAALDGALGGAGMAVSFNPAYLADALGALDAPFVQFSLLGPGQRALLAGRRAQDGPADPAHRHLLMSLKTSG</sequence>
<dbReference type="InterPro" id="IPR001001">
    <property type="entry name" value="DNA_polIII_beta"/>
</dbReference>
<evidence type="ECO:0000256" key="7">
    <source>
        <dbReference type="ARBA" id="ARBA00022932"/>
    </source>
</evidence>
<dbReference type="Pfam" id="PF02767">
    <property type="entry name" value="DNA_pol3_beta_2"/>
    <property type="match status" value="1"/>
</dbReference>
<organism evidence="12 13">
    <name type="scientific">Peterkaempfera bronchialis</name>
    <dbReference type="NCBI Taxonomy" id="2126346"/>
    <lineage>
        <taxon>Bacteria</taxon>
        <taxon>Bacillati</taxon>
        <taxon>Actinomycetota</taxon>
        <taxon>Actinomycetes</taxon>
        <taxon>Kitasatosporales</taxon>
        <taxon>Streptomycetaceae</taxon>
        <taxon>Peterkaempfera</taxon>
    </lineage>
</organism>
<dbReference type="CDD" id="cd00140">
    <property type="entry name" value="beta_clamp"/>
    <property type="match status" value="1"/>
</dbReference>
<dbReference type="PANTHER" id="PTHR30478:SF0">
    <property type="entry name" value="BETA SLIDING CLAMP"/>
    <property type="match status" value="1"/>
</dbReference>
<keyword evidence="6" id="KW-0235">DNA replication</keyword>
<dbReference type="Pfam" id="PF00712">
    <property type="entry name" value="DNA_pol3_beta"/>
    <property type="match status" value="1"/>
</dbReference>
<dbReference type="Proteomes" id="UP000249340">
    <property type="component" value="Chromosome"/>
</dbReference>
<dbReference type="InterPro" id="IPR022634">
    <property type="entry name" value="DNA_polIII_beta_N"/>
</dbReference>
<feature type="domain" description="DNA polymerase III beta sliding clamp C-terminal" evidence="11">
    <location>
        <begin position="249"/>
        <end position="356"/>
    </location>
</feature>
<keyword evidence="3" id="KW-0963">Cytoplasm</keyword>
<evidence type="ECO:0000259" key="11">
    <source>
        <dbReference type="Pfam" id="PF02768"/>
    </source>
</evidence>
<dbReference type="OrthoDB" id="468978at2"/>
<evidence type="ECO:0000313" key="12">
    <source>
        <dbReference type="EMBL" id="AXI78751.1"/>
    </source>
</evidence>
<keyword evidence="8" id="KW-0238">DNA-binding</keyword>
<keyword evidence="4 12" id="KW-0808">Transferase</keyword>
<comment type="similarity">
    <text evidence="2">Belongs to the beta sliding clamp family.</text>
</comment>
<dbReference type="EC" id="2.7.7.7" evidence="12"/>
<evidence type="ECO:0000256" key="3">
    <source>
        <dbReference type="ARBA" id="ARBA00022490"/>
    </source>
</evidence>
<evidence type="ECO:0000313" key="13">
    <source>
        <dbReference type="Proteomes" id="UP000249340"/>
    </source>
</evidence>
<name>A0A345SYE6_9ACTN</name>
<evidence type="ECO:0000256" key="6">
    <source>
        <dbReference type="ARBA" id="ARBA00022705"/>
    </source>
</evidence>
<dbReference type="SUPFAM" id="SSF55979">
    <property type="entry name" value="DNA clamp"/>
    <property type="match status" value="3"/>
</dbReference>
<keyword evidence="5 12" id="KW-0548">Nucleotidyltransferase</keyword>
<dbReference type="SMART" id="SM00480">
    <property type="entry name" value="POL3Bc"/>
    <property type="match status" value="1"/>
</dbReference>
<dbReference type="AlphaFoldDB" id="A0A345SYE6"/>
<dbReference type="Pfam" id="PF02768">
    <property type="entry name" value="DNA_pol3_beta_3"/>
    <property type="match status" value="1"/>
</dbReference>
<dbReference type="GO" id="GO:0006271">
    <property type="term" value="P:DNA strand elongation involved in DNA replication"/>
    <property type="evidence" value="ECO:0007669"/>
    <property type="project" value="TreeGrafter"/>
</dbReference>
<dbReference type="KEGG" id="stri:C7M71_016310"/>
<evidence type="ECO:0000256" key="8">
    <source>
        <dbReference type="ARBA" id="ARBA00023125"/>
    </source>
</evidence>
<dbReference type="InterPro" id="IPR046938">
    <property type="entry name" value="DNA_clamp_sf"/>
</dbReference>
<dbReference type="NCBIfam" id="TIGR00663">
    <property type="entry name" value="dnan"/>
    <property type="match status" value="1"/>
</dbReference>
<protein>
    <submittedName>
        <fullName evidence="12">DNA polymerase III subunit beta</fullName>
        <ecNumber evidence="12">2.7.7.7</ecNumber>
    </submittedName>
</protein>
<dbReference type="Gene3D" id="3.10.150.10">
    <property type="entry name" value="DNA Polymerase III, subunit A, domain 2"/>
    <property type="match status" value="3"/>
</dbReference>